<dbReference type="GO" id="GO:0004519">
    <property type="term" value="F:endonuclease activity"/>
    <property type="evidence" value="ECO:0007669"/>
    <property type="project" value="UniProtKB-KW"/>
</dbReference>
<proteinExistence type="predicted"/>
<accession>A0A356LAF5</accession>
<evidence type="ECO:0000313" key="3">
    <source>
        <dbReference type="Proteomes" id="UP000264036"/>
    </source>
</evidence>
<keyword evidence="2" id="KW-0378">Hydrolase</keyword>
<name>A0A356LAF5_9BURK</name>
<dbReference type="SMART" id="SM00507">
    <property type="entry name" value="HNHc"/>
    <property type="match status" value="1"/>
</dbReference>
<protein>
    <submittedName>
        <fullName evidence="2">HNH endonuclease</fullName>
    </submittedName>
</protein>
<dbReference type="CDD" id="cd00085">
    <property type="entry name" value="HNHc"/>
    <property type="match status" value="1"/>
</dbReference>
<dbReference type="FunFam" id="1.10.30.50:FF:000010">
    <property type="entry name" value="HNH endonuclease"/>
    <property type="match status" value="1"/>
</dbReference>
<dbReference type="InterPro" id="IPR003615">
    <property type="entry name" value="HNH_nuc"/>
</dbReference>
<comment type="caution">
    <text evidence="2">The sequence shown here is derived from an EMBL/GenBank/DDBJ whole genome shotgun (WGS) entry which is preliminary data.</text>
</comment>
<feature type="domain" description="HNH nuclease" evidence="1">
    <location>
        <begin position="21"/>
        <end position="90"/>
    </location>
</feature>
<dbReference type="Gene3D" id="1.10.30.50">
    <property type="match status" value="1"/>
</dbReference>
<reference evidence="2 3" key="1">
    <citation type="journal article" date="2018" name="Nat. Biotechnol.">
        <title>A standardized bacterial taxonomy based on genome phylogeny substantially revises the tree of life.</title>
        <authorList>
            <person name="Parks D.H."/>
            <person name="Chuvochina M."/>
            <person name="Waite D.W."/>
            <person name="Rinke C."/>
            <person name="Skarshewski A."/>
            <person name="Chaumeil P.A."/>
            <person name="Hugenholtz P."/>
        </authorList>
    </citation>
    <scope>NUCLEOTIDE SEQUENCE [LARGE SCALE GENOMIC DNA]</scope>
    <source>
        <strain evidence="2">UBA10707</strain>
    </source>
</reference>
<evidence type="ECO:0000313" key="2">
    <source>
        <dbReference type="EMBL" id="HBP27932.1"/>
    </source>
</evidence>
<organism evidence="2 3">
    <name type="scientific">Advenella kashmirensis</name>
    <dbReference type="NCBI Taxonomy" id="310575"/>
    <lineage>
        <taxon>Bacteria</taxon>
        <taxon>Pseudomonadati</taxon>
        <taxon>Pseudomonadota</taxon>
        <taxon>Betaproteobacteria</taxon>
        <taxon>Burkholderiales</taxon>
        <taxon>Alcaligenaceae</taxon>
    </lineage>
</organism>
<gene>
    <name evidence="2" type="ORF">DD666_00770</name>
</gene>
<dbReference type="Proteomes" id="UP000264036">
    <property type="component" value="Unassembled WGS sequence"/>
</dbReference>
<sequence>MGWKDDKRTSTQRGYGYKWQQARAAYLADHPLCVMCRRQARVTKATVVDHIKPHKLADARESGNQKQIEKAEHLFWSQENWQALCKRHHDSDKQMLEKTGRERLTIGPDGYPVEGEG</sequence>
<evidence type="ECO:0000259" key="1">
    <source>
        <dbReference type="SMART" id="SM00507"/>
    </source>
</evidence>
<dbReference type="AlphaFoldDB" id="A0A356LAF5"/>
<keyword evidence="2" id="KW-0540">Nuclease</keyword>
<keyword evidence="2" id="KW-0255">Endonuclease</keyword>
<dbReference type="EMBL" id="DOEK01000003">
    <property type="protein sequence ID" value="HBP27932.1"/>
    <property type="molecule type" value="Genomic_DNA"/>
</dbReference>